<name>A0A0F9S3A1_9ZZZZ</name>
<dbReference type="AlphaFoldDB" id="A0A0F9S3A1"/>
<comment type="caution">
    <text evidence="1">The sequence shown here is derived from an EMBL/GenBank/DDBJ whole genome shotgun (WGS) entry which is preliminary data.</text>
</comment>
<protein>
    <submittedName>
        <fullName evidence="1">Uncharacterized protein</fullName>
    </submittedName>
</protein>
<gene>
    <name evidence="1" type="ORF">LCGC14_0503880</name>
</gene>
<evidence type="ECO:0000313" key="1">
    <source>
        <dbReference type="EMBL" id="KKN63270.1"/>
    </source>
</evidence>
<proteinExistence type="predicted"/>
<sequence length="319" mass="36458">MKDQLAHLSTKLRTLYPGRPTESESRTYKLLGIKKQAQIIEGQSKTRLVAPNKRGLPGAYVIFDPHDGSQKKIEYISDTVPTGPNAMKPLWEIPGNIEFRRQEMCEIKVDHNSWPLLKEVDIFLFFSPWLVNNKGKEFHLHHKFGYLYTLQDHKTAARLSNEELKDINIVHASILDMEKEEVAIVYMALKFGDPAKISPEEVQNAVLKHYGDPKNTKAFRVLTENNEIKFRALIKKAEKYKFIEVDSSGQQWIWTKGGEAICNKYPGKTVEESLLVFFTTSEGNEAAGILYKLVTQYQEDKNKKGTTKTDGKIPDEEPS</sequence>
<reference evidence="1" key="1">
    <citation type="journal article" date="2015" name="Nature">
        <title>Complex archaea that bridge the gap between prokaryotes and eukaryotes.</title>
        <authorList>
            <person name="Spang A."/>
            <person name="Saw J.H."/>
            <person name="Jorgensen S.L."/>
            <person name="Zaremba-Niedzwiedzka K."/>
            <person name="Martijn J."/>
            <person name="Lind A.E."/>
            <person name="van Eijk R."/>
            <person name="Schleper C."/>
            <person name="Guy L."/>
            <person name="Ettema T.J."/>
        </authorList>
    </citation>
    <scope>NUCLEOTIDE SEQUENCE</scope>
</reference>
<accession>A0A0F9S3A1</accession>
<dbReference type="EMBL" id="LAZR01000596">
    <property type="protein sequence ID" value="KKN63270.1"/>
    <property type="molecule type" value="Genomic_DNA"/>
</dbReference>
<organism evidence="1">
    <name type="scientific">marine sediment metagenome</name>
    <dbReference type="NCBI Taxonomy" id="412755"/>
    <lineage>
        <taxon>unclassified sequences</taxon>
        <taxon>metagenomes</taxon>
        <taxon>ecological metagenomes</taxon>
    </lineage>
</organism>